<evidence type="ECO:0000256" key="2">
    <source>
        <dbReference type="ARBA" id="ARBA00007883"/>
    </source>
</evidence>
<dbReference type="GO" id="GO:0016020">
    <property type="term" value="C:membrane"/>
    <property type="evidence" value="ECO:0007669"/>
    <property type="project" value="UniProtKB-SubCell"/>
</dbReference>
<dbReference type="InterPro" id="IPR053938">
    <property type="entry name" value="PTM1-like_N"/>
</dbReference>
<comment type="subcellular location">
    <subcellularLocation>
        <location evidence="1">Membrane</location>
        <topology evidence="1">Multi-pass membrane protein</topology>
    </subcellularLocation>
</comment>
<dbReference type="VEuPathDB" id="FungiDB:FUN_025365"/>
<dbReference type="VEuPathDB" id="FungiDB:RhiirFUN_024724"/>
<dbReference type="EMBL" id="LLXL01000228">
    <property type="protein sequence ID" value="PKK75653.1"/>
    <property type="molecule type" value="Genomic_DNA"/>
</dbReference>
<proteinExistence type="inferred from homology"/>
<evidence type="ECO:0000256" key="5">
    <source>
        <dbReference type="ARBA" id="ARBA00022989"/>
    </source>
</evidence>
<dbReference type="PANTHER" id="PTHR21229">
    <property type="entry name" value="LUNG SEVEN TRANSMEMBRANE RECEPTOR"/>
    <property type="match status" value="1"/>
</dbReference>
<feature type="region of interest" description="Disordered" evidence="7">
    <location>
        <begin position="483"/>
        <end position="543"/>
    </location>
</feature>
<feature type="transmembrane region" description="Helical" evidence="8">
    <location>
        <begin position="403"/>
        <end position="424"/>
    </location>
</feature>
<dbReference type="AlphaFoldDB" id="A0A2N1NP51"/>
<feature type="domain" description="PTM1-like N-terminal" evidence="11">
    <location>
        <begin position="33"/>
        <end position="168"/>
    </location>
</feature>
<dbReference type="VEuPathDB" id="FungiDB:FUN_025364"/>
<accession>A0A2N1NP51</accession>
<reference evidence="12 13" key="2">
    <citation type="submission" date="2017-10" db="EMBL/GenBank/DDBJ databases">
        <title>Extensive intraspecific genome diversity in a model arbuscular mycorrhizal fungus.</title>
        <authorList>
            <person name="Chen E.C.H."/>
            <person name="Morin E."/>
            <person name="Baudet D."/>
            <person name="Noel J."/>
            <person name="Ndikumana S."/>
            <person name="Charron P."/>
            <person name="St-Onge C."/>
            <person name="Giorgi J."/>
            <person name="Grigoriev I.V."/>
            <person name="Roux C."/>
            <person name="Martin F.M."/>
            <person name="Corradi N."/>
        </authorList>
    </citation>
    <scope>NUCLEOTIDE SEQUENCE [LARGE SCALE GENOMIC DNA]</scope>
    <source>
        <strain evidence="12 13">C2</strain>
    </source>
</reference>
<dbReference type="InterPro" id="IPR053937">
    <property type="entry name" value="GOST_TM"/>
</dbReference>
<feature type="transmembrane region" description="Helical" evidence="8">
    <location>
        <begin position="318"/>
        <end position="342"/>
    </location>
</feature>
<keyword evidence="3 8" id="KW-0812">Transmembrane</keyword>
<dbReference type="GO" id="GO:0005829">
    <property type="term" value="C:cytosol"/>
    <property type="evidence" value="ECO:0007669"/>
    <property type="project" value="GOC"/>
</dbReference>
<evidence type="ECO:0000256" key="8">
    <source>
        <dbReference type="SAM" id="Phobius"/>
    </source>
</evidence>
<name>A0A2N1NP51_9GLOM</name>
<organism evidence="12 13">
    <name type="scientific">Rhizophagus irregularis</name>
    <dbReference type="NCBI Taxonomy" id="588596"/>
    <lineage>
        <taxon>Eukaryota</taxon>
        <taxon>Fungi</taxon>
        <taxon>Fungi incertae sedis</taxon>
        <taxon>Mucoromycota</taxon>
        <taxon>Glomeromycotina</taxon>
        <taxon>Glomeromycetes</taxon>
        <taxon>Glomerales</taxon>
        <taxon>Glomeraceae</taxon>
        <taxon>Rhizophagus</taxon>
    </lineage>
</organism>
<feature type="transmembrane region" description="Helical" evidence="8">
    <location>
        <begin position="217"/>
        <end position="236"/>
    </location>
</feature>
<feature type="transmembrane region" description="Helical" evidence="8">
    <location>
        <begin position="289"/>
        <end position="306"/>
    </location>
</feature>
<dbReference type="PANTHER" id="PTHR21229:SF1">
    <property type="entry name" value="GH17801P"/>
    <property type="match status" value="1"/>
</dbReference>
<feature type="transmembrane region" description="Helical" evidence="8">
    <location>
        <begin position="363"/>
        <end position="383"/>
    </location>
</feature>
<feature type="compositionally biased region" description="Polar residues" evidence="7">
    <location>
        <begin position="512"/>
        <end position="526"/>
    </location>
</feature>
<keyword evidence="5 8" id="KW-1133">Transmembrane helix</keyword>
<dbReference type="Pfam" id="PF06814">
    <property type="entry name" value="GOST_TM"/>
    <property type="match status" value="1"/>
</dbReference>
<evidence type="ECO:0000259" key="10">
    <source>
        <dbReference type="Pfam" id="PF06814"/>
    </source>
</evidence>
<evidence type="ECO:0000259" key="11">
    <source>
        <dbReference type="Pfam" id="PF21902"/>
    </source>
</evidence>
<feature type="compositionally biased region" description="Acidic residues" evidence="7">
    <location>
        <begin position="486"/>
        <end position="496"/>
    </location>
</feature>
<dbReference type="VEuPathDB" id="FungiDB:RhiirA1_409881"/>
<dbReference type="VEuPathDB" id="FungiDB:RhiirFUN_024725"/>
<feature type="signal peptide" evidence="9">
    <location>
        <begin position="1"/>
        <end position="22"/>
    </location>
</feature>
<dbReference type="Proteomes" id="UP000233469">
    <property type="component" value="Unassembled WGS sequence"/>
</dbReference>
<feature type="compositionally biased region" description="Basic and acidic residues" evidence="7">
    <location>
        <begin position="527"/>
        <end position="543"/>
    </location>
</feature>
<evidence type="ECO:0000313" key="12">
    <source>
        <dbReference type="EMBL" id="PKK75653.1"/>
    </source>
</evidence>
<feature type="chain" id="PRO_5014618889" evidence="9">
    <location>
        <begin position="23"/>
        <end position="543"/>
    </location>
</feature>
<feature type="transmembrane region" description="Helical" evidence="8">
    <location>
        <begin position="185"/>
        <end position="205"/>
    </location>
</feature>
<feature type="compositionally biased region" description="Basic and acidic residues" evidence="7">
    <location>
        <begin position="497"/>
        <end position="506"/>
    </location>
</feature>
<evidence type="ECO:0000256" key="1">
    <source>
        <dbReference type="ARBA" id="ARBA00004141"/>
    </source>
</evidence>
<dbReference type="GO" id="GO:0005794">
    <property type="term" value="C:Golgi apparatus"/>
    <property type="evidence" value="ECO:0007669"/>
    <property type="project" value="TreeGrafter"/>
</dbReference>
<sequence length="543" mass="62612">MVRLTLWSLLTLFVVWITCISANEDSLTNPLDQKCSLMFEKSAIVGGKNSVISLKLNPDNKVTTGNVAAVVAEWKDYYKIGYKLEDGKEILICDQAAIDLNFCSKSQENNFIVPINETTSIVTHFFNLKSKDTYTFNYPINKTAFYCVATSPVNNDDTQYFVTIDWQNPYGELPASEYPKLPASFYGALSLIYLVIGIVWMTLSIIHRHDILPVQNYISGVIMFLMLEMAFNWGYWENYNSYGHSSTFLIIVVAILNAGRNSISFFMLLIVCMGYGVVKPTLGSTMNKCRALAATHFLFGIIYSAGTMLLDPENANPLIFLVIFPLALTMTAFYIWTLQSITNTLQTLEIRKQTVKSLMYKRLYRLLVFSVAVLGVFFFINMINYLRREDPDWIPTYWRWRWFLLDGWLNILYLIVFCVILIIWRPTRNNKRYPLKFEQCEELTQEDPYELENTLRAAENMGYDNVKFRSESDRLHNDSGSAIFDIGDEHDDDDDEFNNKWDDESTVRASHGDSSQSSHEVTSQRVNIEENQDHIEQEISKLN</sequence>
<reference evidence="12 13" key="1">
    <citation type="submission" date="2016-04" db="EMBL/GenBank/DDBJ databases">
        <title>Genome analyses suggest a sexual origin of heterokaryosis in a supposedly ancient asexual fungus.</title>
        <authorList>
            <person name="Ropars J."/>
            <person name="Sedzielewska K."/>
            <person name="Noel J."/>
            <person name="Charron P."/>
            <person name="Farinelli L."/>
            <person name="Marton T."/>
            <person name="Kruger M."/>
            <person name="Pelin A."/>
            <person name="Brachmann A."/>
            <person name="Corradi N."/>
        </authorList>
    </citation>
    <scope>NUCLEOTIDE SEQUENCE [LARGE SCALE GENOMIC DNA]</scope>
    <source>
        <strain evidence="12 13">C2</strain>
    </source>
</reference>
<protein>
    <submittedName>
        <fullName evidence="12">Uncharacterized protein</fullName>
    </submittedName>
</protein>
<evidence type="ECO:0000313" key="13">
    <source>
        <dbReference type="Proteomes" id="UP000233469"/>
    </source>
</evidence>
<evidence type="ECO:0000256" key="6">
    <source>
        <dbReference type="ARBA" id="ARBA00023136"/>
    </source>
</evidence>
<comment type="caution">
    <text evidence="12">The sequence shown here is derived from an EMBL/GenBank/DDBJ whole genome shotgun (WGS) entry which is preliminary data.</text>
</comment>
<keyword evidence="6 8" id="KW-0472">Membrane</keyword>
<comment type="similarity">
    <text evidence="2">Belongs to the LU7TM family.</text>
</comment>
<dbReference type="GO" id="GO:0042147">
    <property type="term" value="P:retrograde transport, endosome to Golgi"/>
    <property type="evidence" value="ECO:0007669"/>
    <property type="project" value="TreeGrafter"/>
</dbReference>
<dbReference type="Pfam" id="PF21902">
    <property type="entry name" value="PTM1-like_N"/>
    <property type="match status" value="1"/>
</dbReference>
<evidence type="ECO:0000256" key="7">
    <source>
        <dbReference type="SAM" id="MobiDB-lite"/>
    </source>
</evidence>
<keyword evidence="4 9" id="KW-0732">Signal</keyword>
<feature type="transmembrane region" description="Helical" evidence="8">
    <location>
        <begin position="248"/>
        <end position="277"/>
    </location>
</feature>
<evidence type="ECO:0000256" key="9">
    <source>
        <dbReference type="SAM" id="SignalP"/>
    </source>
</evidence>
<dbReference type="InterPro" id="IPR009637">
    <property type="entry name" value="GPR107/GPR108-like"/>
</dbReference>
<gene>
    <name evidence="12" type="ORF">RhiirC2_845825</name>
</gene>
<feature type="domain" description="GOST seven transmembrane" evidence="10">
    <location>
        <begin position="184"/>
        <end position="431"/>
    </location>
</feature>
<evidence type="ECO:0000256" key="3">
    <source>
        <dbReference type="ARBA" id="ARBA00022692"/>
    </source>
</evidence>
<evidence type="ECO:0000256" key="4">
    <source>
        <dbReference type="ARBA" id="ARBA00022729"/>
    </source>
</evidence>